<keyword evidence="3" id="KW-0411">Iron-sulfur</keyword>
<comment type="caution">
    <text evidence="7">The sequence shown here is derived from an EMBL/GenBank/DDBJ whole genome shotgun (WGS) entry which is preliminary data.</text>
</comment>
<evidence type="ECO:0000256" key="2">
    <source>
        <dbReference type="ARBA" id="ARBA00023002"/>
    </source>
</evidence>
<dbReference type="EMBL" id="SRSD01000008">
    <property type="protein sequence ID" value="KAA0889780.1"/>
    <property type="molecule type" value="Genomic_DNA"/>
</dbReference>
<dbReference type="InterPro" id="IPR015939">
    <property type="entry name" value="Fum_Rdtase/Succ_DH_flav-like_C"/>
</dbReference>
<keyword evidence="3" id="KW-0408">Iron</keyword>
<dbReference type="InterPro" id="IPR003953">
    <property type="entry name" value="FAD-dep_OxRdtase_2_FAD-bd"/>
</dbReference>
<dbReference type="PROSITE" id="PS51318">
    <property type="entry name" value="TAT"/>
    <property type="match status" value="1"/>
</dbReference>
<keyword evidence="8" id="KW-1185">Reference proteome</keyword>
<keyword evidence="1" id="KW-0285">Flavoprotein</keyword>
<accession>A0A5A9XA46</accession>
<evidence type="ECO:0000313" key="7">
    <source>
        <dbReference type="EMBL" id="KAA0889780.1"/>
    </source>
</evidence>
<name>A0A5A9XA46_9BACT</name>
<reference evidence="7 8" key="1">
    <citation type="submission" date="2019-04" db="EMBL/GenBank/DDBJ databases">
        <title>Geobacter ruber sp. nov., ferric-reducing bacteria isolated from paddy soil.</title>
        <authorList>
            <person name="Xu Z."/>
            <person name="Masuda Y."/>
            <person name="Itoh H."/>
            <person name="Senoo K."/>
        </authorList>
    </citation>
    <scope>NUCLEOTIDE SEQUENCE [LARGE SCALE GENOMIC DNA]</scope>
    <source>
        <strain evidence="7 8">Red88</strain>
    </source>
</reference>
<dbReference type="GO" id="GO:0051536">
    <property type="term" value="F:iron-sulfur cluster binding"/>
    <property type="evidence" value="ECO:0007669"/>
    <property type="project" value="UniProtKB-KW"/>
</dbReference>
<dbReference type="PANTHER" id="PTHR11632:SF51">
    <property type="entry name" value="SUCCINATE DEHYDROGENASE [UBIQUINONE] FLAVOPROTEIN SUBUNIT, MITOCHONDRIAL"/>
    <property type="match status" value="1"/>
</dbReference>
<dbReference type="PANTHER" id="PTHR11632">
    <property type="entry name" value="SUCCINATE DEHYDROGENASE 2 FLAVOPROTEIN SUBUNIT"/>
    <property type="match status" value="1"/>
</dbReference>
<keyword evidence="3" id="KW-0479">Metal-binding</keyword>
<sequence length="631" mass="68333">MGKNENMYISRRGFLKSGGLALGTAVLAGNTAALTGCSGSTSGTAGTNGNSAASQSYSVYETDILIIGGGIGALSAGFEATKSGRKVTMVDKGPFRASGATGMNWDVQYGFMPANADGSLNPVLYQHDSVLQNIVNKKAQQNAMLSDPNRSIFQYYMNKGGECFPHRNADGSDVMAVDTPYFKMGAGGFPRHAQDEISKSPLMTVHDRTMITDVLMSNGQCIGAVGVALPTGKFVVYRANAVILSAGGCGWFNGWVTVAAKSMNVPDNTSDVEMAAYRRGARVGDAEYGSYELHSIQPTGIAYGFNAGIGAEPDASAYIVDAKRVPFLMADPTVDKSRVFWDRNYFKKLLATHMMDPSNLGPNGGLYLDLSSPAAVAGLRISYARSISLWKENFGIDVTKELVEFNFEMGEHGGAPVIDDTMMTDIPGLFCSRGAGVYGTEGGVNEYTNRRMGSYTLRSALKYLETVKAPTTIDFTQAENEIARLVEIRTRRVAGGLRPHLVRQRIQKACGTCMSAVRTTANLQAASAELARIRKEDLPHQVLTDTSTTYSTEWKMAIENYNLIDIAEMSVNATLTRTESRGAHIRPEYPTQDDVNWKCMLTAKLVNGKMTFSKYTPPDTISWDSVTWENV</sequence>
<protein>
    <submittedName>
        <fullName evidence="7">FAD-binding protein</fullName>
    </submittedName>
</protein>
<evidence type="ECO:0000259" key="6">
    <source>
        <dbReference type="Pfam" id="PF02910"/>
    </source>
</evidence>
<organism evidence="7 8">
    <name type="scientific">Oryzomonas rubra</name>
    <dbReference type="NCBI Taxonomy" id="2509454"/>
    <lineage>
        <taxon>Bacteria</taxon>
        <taxon>Pseudomonadati</taxon>
        <taxon>Thermodesulfobacteriota</taxon>
        <taxon>Desulfuromonadia</taxon>
        <taxon>Geobacterales</taxon>
        <taxon>Geobacteraceae</taxon>
        <taxon>Oryzomonas</taxon>
    </lineage>
</organism>
<evidence type="ECO:0000259" key="5">
    <source>
        <dbReference type="Pfam" id="PF00890"/>
    </source>
</evidence>
<dbReference type="Pfam" id="PF02910">
    <property type="entry name" value="Succ_DH_flav_C"/>
    <property type="match status" value="1"/>
</dbReference>
<dbReference type="InterPro" id="IPR036188">
    <property type="entry name" value="FAD/NAD-bd_sf"/>
</dbReference>
<dbReference type="AlphaFoldDB" id="A0A5A9XA46"/>
<evidence type="ECO:0000256" key="3">
    <source>
        <dbReference type="ARBA" id="ARBA00023014"/>
    </source>
</evidence>
<feature type="domain" description="FAD-dependent oxidoreductase 2 FAD-binding" evidence="5">
    <location>
        <begin position="198"/>
        <end position="321"/>
    </location>
</feature>
<dbReference type="Gene3D" id="3.50.50.60">
    <property type="entry name" value="FAD/NAD(P)-binding domain"/>
    <property type="match status" value="1"/>
</dbReference>
<evidence type="ECO:0000313" key="8">
    <source>
        <dbReference type="Proteomes" id="UP000324298"/>
    </source>
</evidence>
<dbReference type="InterPro" id="IPR037099">
    <property type="entry name" value="Fum_R/Succ_DH_flav-like_C_sf"/>
</dbReference>
<dbReference type="OrthoDB" id="9806724at2"/>
<evidence type="ECO:0000256" key="4">
    <source>
        <dbReference type="PIRSR" id="PIRSR630664-50"/>
    </source>
</evidence>
<dbReference type="SUPFAM" id="SSF51905">
    <property type="entry name" value="FAD/NAD(P)-binding domain"/>
    <property type="match status" value="1"/>
</dbReference>
<feature type="domain" description="Fumarate reductase/succinate dehydrogenase flavoprotein-like C-terminal" evidence="6">
    <location>
        <begin position="503"/>
        <end position="603"/>
    </location>
</feature>
<dbReference type="InterPro" id="IPR030664">
    <property type="entry name" value="SdhA/FrdA/AprA"/>
</dbReference>
<feature type="domain" description="FAD-dependent oxidoreductase 2 FAD-binding" evidence="5">
    <location>
        <begin position="63"/>
        <end position="97"/>
    </location>
</feature>
<dbReference type="Gene3D" id="1.20.58.100">
    <property type="entry name" value="Fumarate reductase/succinate dehydrogenase flavoprotein-like, C-terminal domain"/>
    <property type="match status" value="1"/>
</dbReference>
<keyword evidence="2" id="KW-0560">Oxidoreductase</keyword>
<evidence type="ECO:0000256" key="1">
    <source>
        <dbReference type="ARBA" id="ARBA00022630"/>
    </source>
</evidence>
<gene>
    <name evidence="7" type="ORF">ET418_13475</name>
</gene>
<proteinExistence type="predicted"/>
<dbReference type="Proteomes" id="UP000324298">
    <property type="component" value="Unassembled WGS sequence"/>
</dbReference>
<dbReference type="Pfam" id="PF00890">
    <property type="entry name" value="FAD_binding_2"/>
    <property type="match status" value="2"/>
</dbReference>
<dbReference type="InterPro" id="IPR006311">
    <property type="entry name" value="TAT_signal"/>
</dbReference>
<dbReference type="GO" id="GO:0016491">
    <property type="term" value="F:oxidoreductase activity"/>
    <property type="evidence" value="ECO:0007669"/>
    <property type="project" value="UniProtKB-KW"/>
</dbReference>
<feature type="active site" description="Proton acceptor" evidence="4">
    <location>
        <position position="343"/>
    </location>
</feature>
<dbReference type="SUPFAM" id="SSF46977">
    <property type="entry name" value="Succinate dehydrogenase/fumarate reductase flavoprotein C-terminal domain"/>
    <property type="match status" value="1"/>
</dbReference>